<feature type="transmembrane region" description="Helical" evidence="9">
    <location>
        <begin position="93"/>
        <end position="113"/>
    </location>
</feature>
<feature type="transmembrane region" description="Helical" evidence="9">
    <location>
        <begin position="353"/>
        <end position="378"/>
    </location>
</feature>
<evidence type="ECO:0000256" key="1">
    <source>
        <dbReference type="ARBA" id="ARBA00004141"/>
    </source>
</evidence>
<evidence type="ECO:0000256" key="8">
    <source>
        <dbReference type="ARBA" id="ARBA00050025"/>
    </source>
</evidence>
<dbReference type="InterPro" id="IPR024041">
    <property type="entry name" value="NH4_transpt_AmtB-like_dom"/>
</dbReference>
<dbReference type="GO" id="GO:0005886">
    <property type="term" value="C:plasma membrane"/>
    <property type="evidence" value="ECO:0007669"/>
    <property type="project" value="UniProtKB-SubCell"/>
</dbReference>
<gene>
    <name evidence="11" type="ORF">H9747_07275</name>
</gene>
<keyword evidence="7 9" id="KW-0924">Ammonia transport</keyword>
<name>A0A9D1PDY0_9FIRM</name>
<evidence type="ECO:0000256" key="6">
    <source>
        <dbReference type="ARBA" id="ARBA00023136"/>
    </source>
</evidence>
<dbReference type="PROSITE" id="PS01219">
    <property type="entry name" value="AMMONIUM_TRANSP"/>
    <property type="match status" value="1"/>
</dbReference>
<comment type="similarity">
    <text evidence="2 9">Belongs to the ammonia transporter channel (TC 1.A.11.2) family.</text>
</comment>
<feature type="transmembrane region" description="Helical" evidence="9">
    <location>
        <begin position="6"/>
        <end position="27"/>
    </location>
</feature>
<evidence type="ECO:0000256" key="5">
    <source>
        <dbReference type="ARBA" id="ARBA00022989"/>
    </source>
</evidence>
<dbReference type="PANTHER" id="PTHR43029:SF10">
    <property type="entry name" value="AMMONIUM TRANSPORTER MEP2"/>
    <property type="match status" value="1"/>
</dbReference>
<dbReference type="InterPro" id="IPR029020">
    <property type="entry name" value="Ammonium/urea_transptr"/>
</dbReference>
<feature type="transmembrane region" description="Helical" evidence="9">
    <location>
        <begin position="194"/>
        <end position="214"/>
    </location>
</feature>
<evidence type="ECO:0000256" key="9">
    <source>
        <dbReference type="RuleBase" id="RU362002"/>
    </source>
</evidence>
<dbReference type="GO" id="GO:0008519">
    <property type="term" value="F:ammonium channel activity"/>
    <property type="evidence" value="ECO:0007669"/>
    <property type="project" value="InterPro"/>
</dbReference>
<feature type="transmembrane region" description="Helical" evidence="9">
    <location>
        <begin position="226"/>
        <end position="247"/>
    </location>
</feature>
<keyword evidence="3 9" id="KW-0813">Transport</keyword>
<evidence type="ECO:0000313" key="12">
    <source>
        <dbReference type="Proteomes" id="UP000886814"/>
    </source>
</evidence>
<feature type="transmembrane region" description="Helical" evidence="9">
    <location>
        <begin position="125"/>
        <end position="141"/>
    </location>
</feature>
<organism evidence="11 12">
    <name type="scientific">Candidatus Blautia stercorigallinarum</name>
    <dbReference type="NCBI Taxonomy" id="2838501"/>
    <lineage>
        <taxon>Bacteria</taxon>
        <taxon>Bacillati</taxon>
        <taxon>Bacillota</taxon>
        <taxon>Clostridia</taxon>
        <taxon>Lachnospirales</taxon>
        <taxon>Lachnospiraceae</taxon>
        <taxon>Blautia</taxon>
    </lineage>
</organism>
<feature type="domain" description="Ammonium transporter AmtB-like" evidence="10">
    <location>
        <begin position="7"/>
        <end position="405"/>
    </location>
</feature>
<keyword evidence="5 9" id="KW-1133">Transmembrane helix</keyword>
<evidence type="ECO:0000256" key="4">
    <source>
        <dbReference type="ARBA" id="ARBA00022692"/>
    </source>
</evidence>
<protein>
    <recommendedName>
        <fullName evidence="8 9">Ammonium transporter</fullName>
    </recommendedName>
</protein>
<dbReference type="NCBIfam" id="TIGR00836">
    <property type="entry name" value="amt"/>
    <property type="match status" value="1"/>
</dbReference>
<evidence type="ECO:0000313" key="11">
    <source>
        <dbReference type="EMBL" id="HIV38784.1"/>
    </source>
</evidence>
<dbReference type="Proteomes" id="UP000886814">
    <property type="component" value="Unassembled WGS sequence"/>
</dbReference>
<dbReference type="InterPro" id="IPR018047">
    <property type="entry name" value="Ammonium_transpt_CS"/>
</dbReference>
<keyword evidence="4 9" id="KW-0812">Transmembrane</keyword>
<dbReference type="EMBL" id="DXIQ01000045">
    <property type="protein sequence ID" value="HIV38784.1"/>
    <property type="molecule type" value="Genomic_DNA"/>
</dbReference>
<dbReference type="Gene3D" id="1.10.3430.10">
    <property type="entry name" value="Ammonium transporter AmtB like domains"/>
    <property type="match status" value="1"/>
</dbReference>
<dbReference type="InterPro" id="IPR001905">
    <property type="entry name" value="Ammonium_transpt"/>
</dbReference>
<dbReference type="PANTHER" id="PTHR43029">
    <property type="entry name" value="AMMONIUM TRANSPORTER MEP2"/>
    <property type="match status" value="1"/>
</dbReference>
<feature type="transmembrane region" description="Helical" evidence="9">
    <location>
        <begin position="161"/>
        <end position="182"/>
    </location>
</feature>
<sequence length="413" mass="43874">MNSGDTAFMIISAALVFFMTPGLAFFYGGLVRRKNVVNTMMACVAIMGITIVMWCLFGYSLAFGGNHGGIIGDFRWFGLNGVGMEVGPYADTIPHLVFCAFQMMFAVITPALLTGALVGRMRFKALFLFIILWSIVVYYPLAHMVWGEGGFLASIGSVDFAGGNVVHISSGVSALTMAILLGRRRGYEMTVYRVHNIPFVVLGATMLWFGWFGFNAGSSLAADGLAAHAFMTSAIASAMALVVWMLLDVIMDKKPTLVGASTGLVVGLVAITPGAGFVPIWSSFIIGGLVSPICYFGVKLVKKKLKIDDALDAFGCHGLGGIWGGIATGIFGMSSINDTAQWNGLAFGETRLFLAQILGIVITIAVAVVGSLICAAIVRAITPLRVTVKEEQIGLDISQHGESAYPSFNGLDQ</sequence>
<proteinExistence type="inferred from homology"/>
<evidence type="ECO:0000256" key="2">
    <source>
        <dbReference type="ARBA" id="ARBA00005887"/>
    </source>
</evidence>
<feature type="transmembrane region" description="Helical" evidence="9">
    <location>
        <begin position="256"/>
        <end position="274"/>
    </location>
</feature>
<dbReference type="AlphaFoldDB" id="A0A9D1PDY0"/>
<dbReference type="SUPFAM" id="SSF111352">
    <property type="entry name" value="Ammonium transporter"/>
    <property type="match status" value="1"/>
</dbReference>
<keyword evidence="6 9" id="KW-0472">Membrane</keyword>
<accession>A0A9D1PDY0</accession>
<dbReference type="Pfam" id="PF00909">
    <property type="entry name" value="Ammonium_transp"/>
    <property type="match status" value="1"/>
</dbReference>
<evidence type="ECO:0000256" key="7">
    <source>
        <dbReference type="ARBA" id="ARBA00023177"/>
    </source>
</evidence>
<evidence type="ECO:0000259" key="10">
    <source>
        <dbReference type="Pfam" id="PF00909"/>
    </source>
</evidence>
<evidence type="ECO:0000256" key="3">
    <source>
        <dbReference type="ARBA" id="ARBA00022448"/>
    </source>
</evidence>
<reference evidence="11" key="2">
    <citation type="submission" date="2021-04" db="EMBL/GenBank/DDBJ databases">
        <authorList>
            <person name="Gilroy R."/>
        </authorList>
    </citation>
    <scope>NUCLEOTIDE SEQUENCE</scope>
    <source>
        <strain evidence="11">CHK195-9823</strain>
    </source>
</reference>
<comment type="caution">
    <text evidence="11">The sequence shown here is derived from an EMBL/GenBank/DDBJ whole genome shotgun (WGS) entry which is preliminary data.</text>
</comment>
<comment type="subcellular location">
    <subcellularLocation>
        <location evidence="9">Cell membrane</location>
        <topology evidence="9">Multi-pass membrane protein</topology>
    </subcellularLocation>
    <subcellularLocation>
        <location evidence="1">Membrane</location>
        <topology evidence="1">Multi-pass membrane protein</topology>
    </subcellularLocation>
</comment>
<feature type="transmembrane region" description="Helical" evidence="9">
    <location>
        <begin position="310"/>
        <end position="333"/>
    </location>
</feature>
<reference evidence="11" key="1">
    <citation type="journal article" date="2021" name="PeerJ">
        <title>Extensive microbial diversity within the chicken gut microbiome revealed by metagenomics and culture.</title>
        <authorList>
            <person name="Gilroy R."/>
            <person name="Ravi A."/>
            <person name="Getino M."/>
            <person name="Pursley I."/>
            <person name="Horton D.L."/>
            <person name="Alikhan N.F."/>
            <person name="Baker D."/>
            <person name="Gharbi K."/>
            <person name="Hall N."/>
            <person name="Watson M."/>
            <person name="Adriaenssens E.M."/>
            <person name="Foster-Nyarko E."/>
            <person name="Jarju S."/>
            <person name="Secka A."/>
            <person name="Antonio M."/>
            <person name="Oren A."/>
            <person name="Chaudhuri R.R."/>
            <person name="La Ragione R."/>
            <person name="Hildebrand F."/>
            <person name="Pallen M.J."/>
        </authorList>
    </citation>
    <scope>NUCLEOTIDE SEQUENCE</scope>
    <source>
        <strain evidence="11">CHK195-9823</strain>
    </source>
</reference>
<feature type="transmembrane region" description="Helical" evidence="9">
    <location>
        <begin position="280"/>
        <end position="298"/>
    </location>
</feature>
<feature type="transmembrane region" description="Helical" evidence="9">
    <location>
        <begin position="39"/>
        <end position="59"/>
    </location>
</feature>